<evidence type="ECO:0000256" key="3">
    <source>
        <dbReference type="ARBA" id="ARBA00022833"/>
    </source>
</evidence>
<evidence type="ECO:0000256" key="2">
    <source>
        <dbReference type="ARBA" id="ARBA00022771"/>
    </source>
</evidence>
<dbReference type="InterPro" id="IPR035033">
    <property type="entry name" value="PRY/SPRY_TRIM39"/>
</dbReference>
<dbReference type="FunFam" id="2.60.120.920:FF:000004">
    <property type="entry name" value="Butyrophilin subfamily 1 member A1"/>
    <property type="match status" value="1"/>
</dbReference>
<evidence type="ECO:0000256" key="1">
    <source>
        <dbReference type="ARBA" id="ARBA00022723"/>
    </source>
</evidence>
<keyword evidence="5" id="KW-0175">Coiled coil</keyword>
<reference evidence="9" key="2">
    <citation type="submission" date="2025-08" db="UniProtKB">
        <authorList>
            <consortium name="Ensembl"/>
        </authorList>
    </citation>
    <scope>IDENTIFICATION</scope>
</reference>
<dbReference type="Gene3D" id="2.60.120.920">
    <property type="match status" value="1"/>
</dbReference>
<dbReference type="SMART" id="SM00589">
    <property type="entry name" value="PRY"/>
    <property type="match status" value="1"/>
</dbReference>
<dbReference type="PROSITE" id="PS00518">
    <property type="entry name" value="ZF_RING_1"/>
    <property type="match status" value="1"/>
</dbReference>
<dbReference type="InterPro" id="IPR003877">
    <property type="entry name" value="SPRY_dom"/>
</dbReference>
<evidence type="ECO:0000313" key="10">
    <source>
        <dbReference type="Proteomes" id="UP000314987"/>
    </source>
</evidence>
<dbReference type="CDD" id="cd13745">
    <property type="entry name" value="SPRY_PRY_TRIM39"/>
    <property type="match status" value="1"/>
</dbReference>
<evidence type="ECO:0000259" key="8">
    <source>
        <dbReference type="PROSITE" id="PS50188"/>
    </source>
</evidence>
<evidence type="ECO:0000259" key="6">
    <source>
        <dbReference type="PROSITE" id="PS50089"/>
    </source>
</evidence>
<keyword evidence="10" id="KW-1185">Reference proteome</keyword>
<keyword evidence="1" id="KW-0479">Metal-binding</keyword>
<dbReference type="SUPFAM" id="SSF57850">
    <property type="entry name" value="RING/U-box"/>
    <property type="match status" value="1"/>
</dbReference>
<keyword evidence="2 4" id="KW-0863">Zinc-finger</keyword>
<organism evidence="9 10">
    <name type="scientific">Vombatus ursinus</name>
    <name type="common">Common wombat</name>
    <dbReference type="NCBI Taxonomy" id="29139"/>
    <lineage>
        <taxon>Eukaryota</taxon>
        <taxon>Metazoa</taxon>
        <taxon>Chordata</taxon>
        <taxon>Craniata</taxon>
        <taxon>Vertebrata</taxon>
        <taxon>Euteleostomi</taxon>
        <taxon>Mammalia</taxon>
        <taxon>Metatheria</taxon>
        <taxon>Diprotodontia</taxon>
        <taxon>Vombatidae</taxon>
        <taxon>Vombatus</taxon>
    </lineage>
</organism>
<evidence type="ECO:0000256" key="5">
    <source>
        <dbReference type="SAM" id="Coils"/>
    </source>
</evidence>
<dbReference type="PRINTS" id="PR01407">
    <property type="entry name" value="BUTYPHLNCDUF"/>
</dbReference>
<keyword evidence="3" id="KW-0862">Zinc</keyword>
<dbReference type="CDD" id="cd16594">
    <property type="entry name" value="RING-HC_TRIM7-like_C-IV"/>
    <property type="match status" value="1"/>
</dbReference>
<dbReference type="Gene3D" id="3.30.160.60">
    <property type="entry name" value="Classic Zinc Finger"/>
    <property type="match status" value="1"/>
</dbReference>
<feature type="domain" description="RING-type" evidence="6">
    <location>
        <begin position="26"/>
        <end position="67"/>
    </location>
</feature>
<feature type="domain" description="B box-type" evidence="7">
    <location>
        <begin position="101"/>
        <end position="142"/>
    </location>
</feature>
<dbReference type="SMART" id="SM00449">
    <property type="entry name" value="SPRY"/>
    <property type="match status" value="1"/>
</dbReference>
<dbReference type="InterPro" id="IPR050143">
    <property type="entry name" value="TRIM/RBCC"/>
</dbReference>
<evidence type="ECO:0008006" key="11">
    <source>
        <dbReference type="Google" id="ProtNLM"/>
    </source>
</evidence>
<dbReference type="SUPFAM" id="SSF49899">
    <property type="entry name" value="Concanavalin A-like lectins/glucanases"/>
    <property type="match status" value="1"/>
</dbReference>
<evidence type="ECO:0000259" key="7">
    <source>
        <dbReference type="PROSITE" id="PS50119"/>
    </source>
</evidence>
<protein>
    <recommendedName>
        <fullName evidence="11">Tripartite motif containing 39</fullName>
    </recommendedName>
</protein>
<dbReference type="InterPro" id="IPR017907">
    <property type="entry name" value="Znf_RING_CS"/>
</dbReference>
<dbReference type="SMART" id="SM00184">
    <property type="entry name" value="RING"/>
    <property type="match status" value="1"/>
</dbReference>
<sequence>SPVVCAGEAGRTGASALESLQVEASCAICLDYLNDPVTIDCGHNFCRTCILRCWEELEERFPCPVCRRHFPLRTFRTNRQLGNVAEIARKLIPKRSKRRRHEEAVCEKHQQALSLFCEKEREVVCLVCCISCEHRDHRVGPVDQAAACYKKKLRAYLGPLKRQVEDLRHFMACEQRKPGELREKVENRRQKLHSEFEKLHQFLDEEHQAVLRRLEDEEKEILQKLSENVAKLSDHGTTLHKLIGEIQERCQRPAVEALRGIKHIISRCDNAKIPAAVSLELKKDTCSFPLQHFALKKMIKKFKVDITLDPSTAHPNLVLSEDRKSVRFVETKQDLPDIPERFTFYPFVLGSEGFSSGRHYWEVEVGDKTQWTLGICKDSVTRKGKIQVSPEDGYWRLRWYKNEYTALTRTPTPLLLKIKPKRIGIFLDYDLGEVSFYNLNDRSHIYTFTETFTEKLRPFFYPGIHSSPLIIRPVTDWE</sequence>
<dbReference type="Pfam" id="PF13765">
    <property type="entry name" value="PRY"/>
    <property type="match status" value="1"/>
</dbReference>
<feature type="domain" description="B30.2/SPRY" evidence="8">
    <location>
        <begin position="286"/>
        <end position="478"/>
    </location>
</feature>
<dbReference type="PANTHER" id="PTHR24103">
    <property type="entry name" value="E3 UBIQUITIN-PROTEIN LIGASE TRIM"/>
    <property type="match status" value="1"/>
</dbReference>
<dbReference type="Gene3D" id="3.30.40.10">
    <property type="entry name" value="Zinc/RING finger domain, C3HC4 (zinc finger)"/>
    <property type="match status" value="1"/>
</dbReference>
<dbReference type="Proteomes" id="UP000314987">
    <property type="component" value="Unassembled WGS sequence"/>
</dbReference>
<dbReference type="Ensembl" id="ENSVURT00010019300.1">
    <property type="protein sequence ID" value="ENSVURP00010016979.1"/>
    <property type="gene ID" value="ENSVURG00010012992.1"/>
</dbReference>
<dbReference type="STRING" id="29139.ENSVURP00010016979"/>
<accession>A0A4X2KXH6</accession>
<dbReference type="Pfam" id="PF00622">
    <property type="entry name" value="SPRY"/>
    <property type="match status" value="1"/>
</dbReference>
<dbReference type="OMA" id="HFALKKM"/>
<dbReference type="InterPro" id="IPR001870">
    <property type="entry name" value="B30.2/SPRY"/>
</dbReference>
<feature type="coiled-coil region" evidence="5">
    <location>
        <begin position="200"/>
        <end position="235"/>
    </location>
</feature>
<dbReference type="InterPro" id="IPR001841">
    <property type="entry name" value="Znf_RING"/>
</dbReference>
<proteinExistence type="predicted"/>
<evidence type="ECO:0000313" key="9">
    <source>
        <dbReference type="Ensembl" id="ENSVURP00010016979.1"/>
    </source>
</evidence>
<dbReference type="InterPro" id="IPR013320">
    <property type="entry name" value="ConA-like_dom_sf"/>
</dbReference>
<dbReference type="GO" id="GO:0008270">
    <property type="term" value="F:zinc ion binding"/>
    <property type="evidence" value="ECO:0007669"/>
    <property type="project" value="UniProtKB-KW"/>
</dbReference>
<reference evidence="9" key="3">
    <citation type="submission" date="2025-09" db="UniProtKB">
        <authorList>
            <consortium name="Ensembl"/>
        </authorList>
    </citation>
    <scope>IDENTIFICATION</scope>
</reference>
<dbReference type="InterPro" id="IPR013083">
    <property type="entry name" value="Znf_RING/FYVE/PHD"/>
</dbReference>
<dbReference type="PROSITE" id="PS50119">
    <property type="entry name" value="ZF_BBOX"/>
    <property type="match status" value="1"/>
</dbReference>
<dbReference type="PROSITE" id="PS50089">
    <property type="entry name" value="ZF_RING_2"/>
    <property type="match status" value="1"/>
</dbReference>
<dbReference type="InterPro" id="IPR006574">
    <property type="entry name" value="PRY"/>
</dbReference>
<dbReference type="AlphaFoldDB" id="A0A4X2KXH6"/>
<dbReference type="InterPro" id="IPR003879">
    <property type="entry name" value="Butyrophylin_SPRY"/>
</dbReference>
<reference evidence="10" key="1">
    <citation type="submission" date="2018-12" db="EMBL/GenBank/DDBJ databases">
        <authorList>
            <person name="Yazar S."/>
        </authorList>
    </citation>
    <scope>NUCLEOTIDE SEQUENCE [LARGE SCALE GENOMIC DNA]</scope>
</reference>
<dbReference type="InterPro" id="IPR043136">
    <property type="entry name" value="B30.2/SPRY_sf"/>
</dbReference>
<dbReference type="SMART" id="SM00336">
    <property type="entry name" value="BBOX"/>
    <property type="match status" value="1"/>
</dbReference>
<name>A0A4X2KXH6_VOMUR</name>
<dbReference type="SUPFAM" id="SSF57845">
    <property type="entry name" value="B-box zinc-binding domain"/>
    <property type="match status" value="1"/>
</dbReference>
<dbReference type="GeneTree" id="ENSGT00940000154126"/>
<dbReference type="PROSITE" id="PS50188">
    <property type="entry name" value="B302_SPRY"/>
    <property type="match status" value="1"/>
</dbReference>
<dbReference type="InterPro" id="IPR000315">
    <property type="entry name" value="Znf_B-box"/>
</dbReference>
<evidence type="ECO:0000256" key="4">
    <source>
        <dbReference type="PROSITE-ProRule" id="PRU00024"/>
    </source>
</evidence>
<dbReference type="Pfam" id="PF15227">
    <property type="entry name" value="zf-C3HC4_4"/>
    <property type="match status" value="1"/>
</dbReference>
<dbReference type="CDD" id="cd22249">
    <property type="entry name" value="UDM1_RNF168_RNF169-like"/>
    <property type="match status" value="1"/>
</dbReference>